<dbReference type="SMART" id="SM00345">
    <property type="entry name" value="HTH_GNTR"/>
    <property type="match status" value="1"/>
</dbReference>
<dbReference type="InterPro" id="IPR036271">
    <property type="entry name" value="Tet_transcr_reg_TetR-rel_C_sf"/>
</dbReference>
<dbReference type="Pfam" id="PF00392">
    <property type="entry name" value="GntR"/>
    <property type="match status" value="1"/>
</dbReference>
<dbReference type="InterPro" id="IPR004111">
    <property type="entry name" value="Repressor_TetR_C"/>
</dbReference>
<dbReference type="Gene3D" id="1.10.357.10">
    <property type="entry name" value="Tetracycline Repressor, domain 2"/>
    <property type="match status" value="1"/>
</dbReference>
<gene>
    <name evidence="8" type="ORF">AB2U05_05680</name>
</gene>
<dbReference type="PROSITE" id="PS50977">
    <property type="entry name" value="HTH_TETR_2"/>
    <property type="match status" value="1"/>
</dbReference>
<dbReference type="PANTHER" id="PTHR30055:SF151">
    <property type="entry name" value="TRANSCRIPTIONAL REGULATORY PROTEIN"/>
    <property type="match status" value="1"/>
</dbReference>
<organism evidence="8">
    <name type="scientific">Streptomyces sp. Y1</name>
    <dbReference type="NCBI Taxonomy" id="3238634"/>
    <lineage>
        <taxon>Bacteria</taxon>
        <taxon>Bacillati</taxon>
        <taxon>Actinomycetota</taxon>
        <taxon>Actinomycetes</taxon>
        <taxon>Kitasatosporales</taxon>
        <taxon>Streptomycetaceae</taxon>
        <taxon>Streptomyces</taxon>
    </lineage>
</organism>
<keyword evidence="1" id="KW-0805">Transcription regulation</keyword>
<feature type="DNA-binding region" description="H-T-H motif" evidence="4">
    <location>
        <begin position="150"/>
        <end position="169"/>
    </location>
</feature>
<dbReference type="InterPro" id="IPR036388">
    <property type="entry name" value="WH-like_DNA-bd_sf"/>
</dbReference>
<accession>A0AB39TEQ3</accession>
<dbReference type="RefSeq" id="WP_369182586.1">
    <property type="nucleotide sequence ID" value="NZ_CP163445.1"/>
</dbReference>
<evidence type="ECO:0000259" key="6">
    <source>
        <dbReference type="PROSITE" id="PS50949"/>
    </source>
</evidence>
<dbReference type="InterPro" id="IPR000524">
    <property type="entry name" value="Tscrpt_reg_HTH_GntR"/>
</dbReference>
<feature type="region of interest" description="Disordered" evidence="5">
    <location>
        <begin position="355"/>
        <end position="382"/>
    </location>
</feature>
<evidence type="ECO:0000259" key="7">
    <source>
        <dbReference type="PROSITE" id="PS50977"/>
    </source>
</evidence>
<reference evidence="8" key="1">
    <citation type="submission" date="2024-07" db="EMBL/GenBank/DDBJ databases">
        <authorList>
            <person name="Yu S.T."/>
        </authorList>
    </citation>
    <scope>NUCLEOTIDE SEQUENCE</scope>
    <source>
        <strain evidence="8">Y1</strain>
    </source>
</reference>
<dbReference type="SUPFAM" id="SSF48498">
    <property type="entry name" value="Tetracyclin repressor-like, C-terminal domain"/>
    <property type="match status" value="1"/>
</dbReference>
<evidence type="ECO:0000256" key="1">
    <source>
        <dbReference type="ARBA" id="ARBA00023015"/>
    </source>
</evidence>
<feature type="domain" description="HTH gntR-type" evidence="6">
    <location>
        <begin position="9"/>
        <end position="77"/>
    </location>
</feature>
<dbReference type="CDD" id="cd07377">
    <property type="entry name" value="WHTH_GntR"/>
    <property type="match status" value="1"/>
</dbReference>
<dbReference type="InterPro" id="IPR050109">
    <property type="entry name" value="HTH-type_TetR-like_transc_reg"/>
</dbReference>
<dbReference type="InterPro" id="IPR036390">
    <property type="entry name" value="WH_DNA-bd_sf"/>
</dbReference>
<dbReference type="Pfam" id="PF00440">
    <property type="entry name" value="TetR_N"/>
    <property type="match status" value="1"/>
</dbReference>
<evidence type="ECO:0000256" key="3">
    <source>
        <dbReference type="ARBA" id="ARBA00023163"/>
    </source>
</evidence>
<dbReference type="InterPro" id="IPR001647">
    <property type="entry name" value="HTH_TetR"/>
</dbReference>
<proteinExistence type="predicted"/>
<name>A0AB39TEQ3_9ACTN</name>
<dbReference type="GO" id="GO:0000976">
    <property type="term" value="F:transcription cis-regulatory region binding"/>
    <property type="evidence" value="ECO:0007669"/>
    <property type="project" value="TreeGrafter"/>
</dbReference>
<dbReference type="AlphaFoldDB" id="A0AB39TEQ3"/>
<dbReference type="Gene3D" id="1.10.10.10">
    <property type="entry name" value="Winged helix-like DNA-binding domain superfamily/Winged helix DNA-binding domain"/>
    <property type="match status" value="1"/>
</dbReference>
<dbReference type="EMBL" id="CP163445">
    <property type="protein sequence ID" value="XDQ77999.1"/>
    <property type="molecule type" value="Genomic_DNA"/>
</dbReference>
<dbReference type="PROSITE" id="PS50949">
    <property type="entry name" value="HTH_GNTR"/>
    <property type="match status" value="1"/>
</dbReference>
<dbReference type="Pfam" id="PF02909">
    <property type="entry name" value="TetR_C_1"/>
    <property type="match status" value="1"/>
</dbReference>
<keyword evidence="3" id="KW-0804">Transcription</keyword>
<dbReference type="GO" id="GO:0003700">
    <property type="term" value="F:DNA-binding transcription factor activity"/>
    <property type="evidence" value="ECO:0007669"/>
    <property type="project" value="InterPro"/>
</dbReference>
<evidence type="ECO:0000256" key="4">
    <source>
        <dbReference type="PROSITE-ProRule" id="PRU00335"/>
    </source>
</evidence>
<protein>
    <submittedName>
        <fullName evidence="8">TetR/AcrR family transcriptional regulator C-terminal domain-containing protein</fullName>
    </submittedName>
</protein>
<dbReference type="InterPro" id="IPR009057">
    <property type="entry name" value="Homeodomain-like_sf"/>
</dbReference>
<dbReference type="Gene3D" id="1.10.10.60">
    <property type="entry name" value="Homeodomain-like"/>
    <property type="match status" value="1"/>
</dbReference>
<evidence type="ECO:0000313" key="8">
    <source>
        <dbReference type="EMBL" id="XDQ77999.1"/>
    </source>
</evidence>
<evidence type="ECO:0000256" key="5">
    <source>
        <dbReference type="SAM" id="MobiDB-lite"/>
    </source>
</evidence>
<keyword evidence="2 4" id="KW-0238">DNA-binding</keyword>
<feature type="domain" description="HTH tetR-type" evidence="7">
    <location>
        <begin position="127"/>
        <end position="187"/>
    </location>
</feature>
<sequence>MAGKPEPALPPYRRIADEIGRRIAEGALAPGERVPSTRRIAREWNVALATATKVLTTLRLEGLVETRPRVGTVVAAAGAARRRPAEPGPVPVSVSVSVPAAMSSAFPVPVSSAARMPGEQAAGEGGELTRERIVRAATEIADREGLAALSMRSVAARLGVAAMSPYRHVAGKDDLVLLMADAAFAEEAYPAEPPASWRERLETGAHTLWRIHRRHPWLAQVGVLTRPLMLPALMDHAEWALGALDGHGLDPRTVLDLHVLFYSYVQGIAVHLEREAQAEARTGLTEEQWMDRQGPALAGIVGGGRHPVFARVVGELGSDGYDFDLDALFAFGLGPLLDGVAAMIAAAADPAPMAVDSTAGGSTAGDSTAGAGVALPPAGGAE</sequence>
<dbReference type="PANTHER" id="PTHR30055">
    <property type="entry name" value="HTH-TYPE TRANSCRIPTIONAL REGULATOR RUTR"/>
    <property type="match status" value="1"/>
</dbReference>
<dbReference type="SUPFAM" id="SSF46785">
    <property type="entry name" value="Winged helix' DNA-binding domain"/>
    <property type="match status" value="1"/>
</dbReference>
<dbReference type="GO" id="GO:0045892">
    <property type="term" value="P:negative regulation of DNA-templated transcription"/>
    <property type="evidence" value="ECO:0007669"/>
    <property type="project" value="InterPro"/>
</dbReference>
<dbReference type="SUPFAM" id="SSF46689">
    <property type="entry name" value="Homeodomain-like"/>
    <property type="match status" value="1"/>
</dbReference>
<evidence type="ECO:0000256" key="2">
    <source>
        <dbReference type="ARBA" id="ARBA00023125"/>
    </source>
</evidence>